<evidence type="ECO:0000256" key="1">
    <source>
        <dbReference type="SAM" id="MobiDB-lite"/>
    </source>
</evidence>
<proteinExistence type="predicted"/>
<evidence type="ECO:0000313" key="3">
    <source>
        <dbReference type="Proteomes" id="UP001205105"/>
    </source>
</evidence>
<dbReference type="AlphaFoldDB" id="A0AAD5GXB9"/>
<sequence length="44" mass="4423">RLAIDGESGNLGNPSNGKMDGSGKDGGNKGGASRRSLRDTGCRC</sequence>
<organism evidence="2 3">
    <name type="scientific">Chlorella ohadii</name>
    <dbReference type="NCBI Taxonomy" id="2649997"/>
    <lineage>
        <taxon>Eukaryota</taxon>
        <taxon>Viridiplantae</taxon>
        <taxon>Chlorophyta</taxon>
        <taxon>core chlorophytes</taxon>
        <taxon>Trebouxiophyceae</taxon>
        <taxon>Chlorellales</taxon>
        <taxon>Chlorellaceae</taxon>
        <taxon>Chlorella clade</taxon>
        <taxon>Chlorella</taxon>
    </lineage>
</organism>
<evidence type="ECO:0000313" key="2">
    <source>
        <dbReference type="EMBL" id="KAI7835804.1"/>
    </source>
</evidence>
<feature type="non-terminal residue" evidence="2">
    <location>
        <position position="1"/>
    </location>
</feature>
<accession>A0AAD5GXB9</accession>
<feature type="region of interest" description="Disordered" evidence="1">
    <location>
        <begin position="1"/>
        <end position="44"/>
    </location>
</feature>
<dbReference type="EMBL" id="JADXDR010000225">
    <property type="protein sequence ID" value="KAI7835804.1"/>
    <property type="molecule type" value="Genomic_DNA"/>
</dbReference>
<dbReference type="Proteomes" id="UP001205105">
    <property type="component" value="Unassembled WGS sequence"/>
</dbReference>
<keyword evidence="3" id="KW-1185">Reference proteome</keyword>
<reference evidence="2" key="1">
    <citation type="submission" date="2020-11" db="EMBL/GenBank/DDBJ databases">
        <title>Chlorella ohadii genome sequencing and assembly.</title>
        <authorList>
            <person name="Murik O."/>
            <person name="Treves H."/>
            <person name="Kedem I."/>
            <person name="Shotland Y."/>
            <person name="Kaplan A."/>
        </authorList>
    </citation>
    <scope>NUCLEOTIDE SEQUENCE</scope>
    <source>
        <strain evidence="2">1</strain>
    </source>
</reference>
<protein>
    <submittedName>
        <fullName evidence="2">Uncharacterized protein</fullName>
    </submittedName>
</protein>
<gene>
    <name evidence="2" type="ORF">COHA_010294</name>
</gene>
<name>A0AAD5GXB9_9CHLO</name>
<comment type="caution">
    <text evidence="2">The sequence shown here is derived from an EMBL/GenBank/DDBJ whole genome shotgun (WGS) entry which is preliminary data.</text>
</comment>